<dbReference type="Proteomes" id="UP001295684">
    <property type="component" value="Unassembled WGS sequence"/>
</dbReference>
<dbReference type="AlphaFoldDB" id="A0AAD1XH57"/>
<keyword evidence="2" id="KW-1185">Reference proteome</keyword>
<sequence length="148" mass="17335">MWEDNLNSLKNLELKAIKSENAISRYLRRCQMSYSYNNTNKMLVLNFFKDFENCEKFLKLSKWRKFDGLKKIWIISNCDKHNNEAYSNMAKDIVDLMPPILESLVISSSTQALSITTHKNIIAKLVNSKEKVEVSKISCFFFNFDEDS</sequence>
<evidence type="ECO:0000313" key="2">
    <source>
        <dbReference type="Proteomes" id="UP001295684"/>
    </source>
</evidence>
<reference evidence="1" key="1">
    <citation type="submission" date="2023-07" db="EMBL/GenBank/DDBJ databases">
        <authorList>
            <consortium name="AG Swart"/>
            <person name="Singh M."/>
            <person name="Singh A."/>
            <person name="Seah K."/>
            <person name="Emmerich C."/>
        </authorList>
    </citation>
    <scope>NUCLEOTIDE SEQUENCE</scope>
    <source>
        <strain evidence="1">DP1</strain>
    </source>
</reference>
<gene>
    <name evidence="1" type="ORF">ECRASSUSDP1_LOCUS13948</name>
</gene>
<accession>A0AAD1XH57</accession>
<dbReference type="EMBL" id="CAMPGE010013910">
    <property type="protein sequence ID" value="CAI2372617.1"/>
    <property type="molecule type" value="Genomic_DNA"/>
</dbReference>
<evidence type="ECO:0000313" key="1">
    <source>
        <dbReference type="EMBL" id="CAI2372617.1"/>
    </source>
</evidence>
<comment type="caution">
    <text evidence="1">The sequence shown here is derived from an EMBL/GenBank/DDBJ whole genome shotgun (WGS) entry which is preliminary data.</text>
</comment>
<organism evidence="1 2">
    <name type="scientific">Euplotes crassus</name>
    <dbReference type="NCBI Taxonomy" id="5936"/>
    <lineage>
        <taxon>Eukaryota</taxon>
        <taxon>Sar</taxon>
        <taxon>Alveolata</taxon>
        <taxon>Ciliophora</taxon>
        <taxon>Intramacronucleata</taxon>
        <taxon>Spirotrichea</taxon>
        <taxon>Hypotrichia</taxon>
        <taxon>Euplotida</taxon>
        <taxon>Euplotidae</taxon>
        <taxon>Moneuplotes</taxon>
    </lineage>
</organism>
<protein>
    <submittedName>
        <fullName evidence="1">Uncharacterized protein</fullName>
    </submittedName>
</protein>
<proteinExistence type="predicted"/>
<name>A0AAD1XH57_EUPCR</name>